<dbReference type="STRING" id="511995.CFPG_701"/>
<evidence type="ECO:0000313" key="2">
    <source>
        <dbReference type="Proteomes" id="UP000000723"/>
    </source>
</evidence>
<reference evidence="2" key="1">
    <citation type="journal article" date="2008" name="Science">
        <title>Genome of an endosymbiont coupling N2 fixation to cellulolysis within RT protist cells in termite gut.</title>
        <authorList>
            <person name="Hongoh Y."/>
            <person name="Sharma V.K."/>
            <person name="Prakash T."/>
            <person name="Noda S."/>
            <person name="Toh H."/>
            <person name="Taylor T.D."/>
            <person name="Kudo T."/>
            <person name="Sakaki Y."/>
            <person name="Toyoda A."/>
            <person name="Hattori M."/>
            <person name="Ohkuma M."/>
        </authorList>
    </citation>
    <scope>NUCLEOTIDE SEQUENCE [LARGE SCALE GENOMIC DNA]</scope>
</reference>
<gene>
    <name evidence="1" type="ordered locus">CFPG_701</name>
</gene>
<dbReference type="AlphaFoldDB" id="B6YRZ2"/>
<keyword evidence="2" id="KW-1185">Reference proteome</keyword>
<sequence length="99" mass="11967">MKITKSTPDKIEVEYPELVIDYEILTSEEFEHKCTDFKNVMENQRRKCNLNTSDTMYKDRLDEIKVRLDNLIKEAQKIKHLLDYYDDETEEETMSIRIN</sequence>
<proteinExistence type="predicted"/>
<evidence type="ECO:0000313" key="1">
    <source>
        <dbReference type="EMBL" id="BAG83964.1"/>
    </source>
</evidence>
<protein>
    <submittedName>
        <fullName evidence="1">Uncharacterized protein</fullName>
    </submittedName>
</protein>
<dbReference type="Proteomes" id="UP000000723">
    <property type="component" value="Chromosome"/>
</dbReference>
<accession>B6YRZ2</accession>
<name>B6YRZ2_AZOPC</name>
<dbReference type="HOGENOM" id="CLU_2314375_0_0_10"/>
<dbReference type="KEGG" id="aps:CFPG_701"/>
<organism evidence="1 2">
    <name type="scientific">Azobacteroides pseudotrichonymphae genomovar. CFP2</name>
    <dbReference type="NCBI Taxonomy" id="511995"/>
    <lineage>
        <taxon>Bacteria</taxon>
        <taxon>Pseudomonadati</taxon>
        <taxon>Bacteroidota</taxon>
        <taxon>Bacteroidia</taxon>
        <taxon>Bacteroidales</taxon>
        <taxon>Candidatus Azobacteroides</taxon>
    </lineage>
</organism>
<dbReference type="EMBL" id="AP010656">
    <property type="protein sequence ID" value="BAG83964.1"/>
    <property type="molecule type" value="Genomic_DNA"/>
</dbReference>